<evidence type="ECO:0000256" key="2">
    <source>
        <dbReference type="ARBA" id="ARBA00005297"/>
    </source>
</evidence>
<comment type="caution">
    <text evidence="7">The sequence shown here is derived from an EMBL/GenBank/DDBJ whole genome shotgun (WGS) entry which is preliminary data.</text>
</comment>
<evidence type="ECO:0000256" key="3">
    <source>
        <dbReference type="ARBA" id="ARBA00012824"/>
    </source>
</evidence>
<organism evidence="7 8">
    <name type="scientific">Galactobacter valiniphilus</name>
    <dbReference type="NCBI Taxonomy" id="2676122"/>
    <lineage>
        <taxon>Bacteria</taxon>
        <taxon>Bacillati</taxon>
        <taxon>Actinomycetota</taxon>
        <taxon>Actinomycetes</taxon>
        <taxon>Micrococcales</taxon>
        <taxon>Micrococcaceae</taxon>
        <taxon>Galactobacter</taxon>
    </lineage>
</organism>
<dbReference type="InterPro" id="IPR015890">
    <property type="entry name" value="Chorismate_C"/>
</dbReference>
<dbReference type="RefSeq" id="WP_119423124.1">
    <property type="nucleotide sequence ID" value="NZ_QQXK01000001.1"/>
</dbReference>
<dbReference type="InterPro" id="IPR004561">
    <property type="entry name" value="IsoChor_synthase"/>
</dbReference>
<evidence type="ECO:0000256" key="1">
    <source>
        <dbReference type="ARBA" id="ARBA00000799"/>
    </source>
</evidence>
<accession>A0A399JDS3</accession>
<dbReference type="PANTHER" id="PTHR42839:SF2">
    <property type="entry name" value="ISOCHORISMATE SYNTHASE ENTC"/>
    <property type="match status" value="1"/>
</dbReference>
<dbReference type="SUPFAM" id="SSF56322">
    <property type="entry name" value="ADC synthase"/>
    <property type="match status" value="1"/>
</dbReference>
<proteinExistence type="inferred from homology"/>
<gene>
    <name evidence="7" type="ORF">DWB68_00210</name>
</gene>
<protein>
    <recommendedName>
        <fullName evidence="3">isochorismate synthase</fullName>
        <ecNumber evidence="3">5.4.4.2</ecNumber>
    </recommendedName>
    <alternativeName>
        <fullName evidence="5">Isochorismate mutase</fullName>
    </alternativeName>
</protein>
<evidence type="ECO:0000259" key="6">
    <source>
        <dbReference type="Pfam" id="PF00425"/>
    </source>
</evidence>
<dbReference type="Pfam" id="PF00425">
    <property type="entry name" value="Chorismate_bind"/>
    <property type="match status" value="1"/>
</dbReference>
<comment type="catalytic activity">
    <reaction evidence="1">
        <text>chorismate = isochorismate</text>
        <dbReference type="Rhea" id="RHEA:18985"/>
        <dbReference type="ChEBI" id="CHEBI:29748"/>
        <dbReference type="ChEBI" id="CHEBI:29780"/>
        <dbReference type="EC" id="5.4.4.2"/>
    </reaction>
</comment>
<evidence type="ECO:0000256" key="5">
    <source>
        <dbReference type="ARBA" id="ARBA00041564"/>
    </source>
</evidence>
<sequence>MIDASARTLRVLSLPHPLAATEDPLEHLAGDATLTWARHGNGLLGFGEIARSSATGPERFVLLSAWRSELFAGAELHDGVGTPGSGPVAFGSFAFSKTSSQVSTLIVPEIVLGFRDGTAWITWMTRDPQAELTLDGALVRLEALREEAHESHGARVTAVDDGGVSVEAYRAAVAAGVERIRGGEVEKIVLSRDAVLSLDAPVPVADTLRELSVRYVDCWTYGVDGLLGATPEMLIQVMNGTARARVLAGTLDRRAGLEAGDAAATAELAADPKQRQEHQYAIDSLTAALGPLVTGLEAPSEPFVLQLPNVWHLASDVRAKLAPTADGATPGILELLPVVHPTAAVCGTPRERAGEIIRELEGVDRGLYAGPVGWVDGAGNGEFGIALRGGIVEPSGTAVRLWAGCGIVADSEPEAELAETFAKMRPMFQALGAPLPAVH</sequence>
<evidence type="ECO:0000256" key="4">
    <source>
        <dbReference type="ARBA" id="ARBA00023235"/>
    </source>
</evidence>
<dbReference type="NCBIfam" id="TIGR00543">
    <property type="entry name" value="isochor_syn"/>
    <property type="match status" value="1"/>
</dbReference>
<dbReference type="AlphaFoldDB" id="A0A399JDS3"/>
<keyword evidence="4 7" id="KW-0413">Isomerase</keyword>
<dbReference type="GO" id="GO:0008909">
    <property type="term" value="F:isochorismate synthase activity"/>
    <property type="evidence" value="ECO:0007669"/>
    <property type="project" value="UniProtKB-EC"/>
</dbReference>
<dbReference type="PANTHER" id="PTHR42839">
    <property type="entry name" value="ISOCHORISMATE SYNTHASE ENTC"/>
    <property type="match status" value="1"/>
</dbReference>
<dbReference type="EMBL" id="QQXK01000001">
    <property type="protein sequence ID" value="RII43698.1"/>
    <property type="molecule type" value="Genomic_DNA"/>
</dbReference>
<dbReference type="Proteomes" id="UP000265419">
    <property type="component" value="Unassembled WGS sequence"/>
</dbReference>
<comment type="similarity">
    <text evidence="2">Belongs to the isochorismate synthase family.</text>
</comment>
<evidence type="ECO:0000313" key="8">
    <source>
        <dbReference type="Proteomes" id="UP000265419"/>
    </source>
</evidence>
<dbReference type="Gene3D" id="3.60.120.10">
    <property type="entry name" value="Anthranilate synthase"/>
    <property type="match status" value="1"/>
</dbReference>
<name>A0A399JDS3_9MICC</name>
<keyword evidence="8" id="KW-1185">Reference proteome</keyword>
<dbReference type="EC" id="5.4.4.2" evidence="3"/>
<feature type="domain" description="Chorismate-utilising enzyme C-terminal" evidence="6">
    <location>
        <begin position="167"/>
        <end position="423"/>
    </location>
</feature>
<reference evidence="7 8" key="1">
    <citation type="submission" date="2018-07" db="EMBL/GenBank/DDBJ databases">
        <title>Arthrobacter sp. nov., isolated from raw cow's milk with high bacterial count.</title>
        <authorList>
            <person name="Hahne J."/>
            <person name="Isele D."/>
            <person name="Lipski A."/>
        </authorList>
    </citation>
    <scope>NUCLEOTIDE SEQUENCE [LARGE SCALE GENOMIC DNA]</scope>
    <source>
        <strain evidence="7 8">JZ R-35</strain>
    </source>
</reference>
<dbReference type="InterPro" id="IPR005801">
    <property type="entry name" value="ADC_synthase"/>
</dbReference>
<evidence type="ECO:0000313" key="7">
    <source>
        <dbReference type="EMBL" id="RII43698.1"/>
    </source>
</evidence>